<organism evidence="1 2">
    <name type="scientific">Dactylonectria macrodidyma</name>
    <dbReference type="NCBI Taxonomy" id="307937"/>
    <lineage>
        <taxon>Eukaryota</taxon>
        <taxon>Fungi</taxon>
        <taxon>Dikarya</taxon>
        <taxon>Ascomycota</taxon>
        <taxon>Pezizomycotina</taxon>
        <taxon>Sordariomycetes</taxon>
        <taxon>Hypocreomycetidae</taxon>
        <taxon>Hypocreales</taxon>
        <taxon>Nectriaceae</taxon>
        <taxon>Dactylonectria</taxon>
    </lineage>
</organism>
<reference evidence="1" key="1">
    <citation type="journal article" date="2021" name="Nat. Commun.">
        <title>Genetic determinants of endophytism in the Arabidopsis root mycobiome.</title>
        <authorList>
            <person name="Mesny F."/>
            <person name="Miyauchi S."/>
            <person name="Thiergart T."/>
            <person name="Pickel B."/>
            <person name="Atanasova L."/>
            <person name="Karlsson M."/>
            <person name="Huettel B."/>
            <person name="Barry K.W."/>
            <person name="Haridas S."/>
            <person name="Chen C."/>
            <person name="Bauer D."/>
            <person name="Andreopoulos W."/>
            <person name="Pangilinan J."/>
            <person name="LaButti K."/>
            <person name="Riley R."/>
            <person name="Lipzen A."/>
            <person name="Clum A."/>
            <person name="Drula E."/>
            <person name="Henrissat B."/>
            <person name="Kohler A."/>
            <person name="Grigoriev I.V."/>
            <person name="Martin F.M."/>
            <person name="Hacquard S."/>
        </authorList>
    </citation>
    <scope>NUCLEOTIDE SEQUENCE</scope>
    <source>
        <strain evidence="1">MPI-CAGE-AT-0147</strain>
    </source>
</reference>
<dbReference type="OrthoDB" id="5519740at2759"/>
<name>A0A9P9D9M1_9HYPO</name>
<gene>
    <name evidence="1" type="ORF">EDB81DRAFT_892469</name>
</gene>
<evidence type="ECO:0000313" key="2">
    <source>
        <dbReference type="Proteomes" id="UP000738349"/>
    </source>
</evidence>
<comment type="caution">
    <text evidence="1">The sequence shown here is derived from an EMBL/GenBank/DDBJ whole genome shotgun (WGS) entry which is preliminary data.</text>
</comment>
<dbReference type="PANTHER" id="PTHR33606">
    <property type="entry name" value="PROTEIN YCII"/>
    <property type="match status" value="1"/>
</dbReference>
<dbReference type="PANTHER" id="PTHR33606:SF3">
    <property type="entry name" value="PROTEIN YCII"/>
    <property type="match status" value="1"/>
</dbReference>
<dbReference type="AlphaFoldDB" id="A0A9P9D9M1"/>
<dbReference type="Gene3D" id="3.30.70.1060">
    <property type="entry name" value="Dimeric alpha+beta barrel"/>
    <property type="match status" value="1"/>
</dbReference>
<protein>
    <recommendedName>
        <fullName evidence="3">YCII-related domain-containing protein</fullName>
    </recommendedName>
</protein>
<sequence>MNREWLVVIQDRKDAGEKRMTSLPAHLAGIKLDPKDMWKLGGFSIAEHVEDLKDVKLTGSALICRAVSKDVIETRIKSDAFYKDGVWDPDTLVIVPFVSTMRQPL</sequence>
<accession>A0A9P9D9M1</accession>
<proteinExistence type="predicted"/>
<keyword evidence="2" id="KW-1185">Reference proteome</keyword>
<dbReference type="InterPro" id="IPR011008">
    <property type="entry name" value="Dimeric_a/b-barrel"/>
</dbReference>
<dbReference type="InterPro" id="IPR051807">
    <property type="entry name" value="Sec-metab_biosynth-assoc"/>
</dbReference>
<evidence type="ECO:0008006" key="3">
    <source>
        <dbReference type="Google" id="ProtNLM"/>
    </source>
</evidence>
<dbReference type="EMBL" id="JAGMUV010000029">
    <property type="protein sequence ID" value="KAH7116325.1"/>
    <property type="molecule type" value="Genomic_DNA"/>
</dbReference>
<dbReference type="SUPFAM" id="SSF54909">
    <property type="entry name" value="Dimeric alpha+beta barrel"/>
    <property type="match status" value="1"/>
</dbReference>
<evidence type="ECO:0000313" key="1">
    <source>
        <dbReference type="EMBL" id="KAH7116325.1"/>
    </source>
</evidence>
<dbReference type="Proteomes" id="UP000738349">
    <property type="component" value="Unassembled WGS sequence"/>
</dbReference>